<reference evidence="1 2" key="1">
    <citation type="submission" date="2024-05" db="EMBL/GenBank/DDBJ databases">
        <title>De novo assembly of an allotetraploid wild potato.</title>
        <authorList>
            <person name="Hosaka A.J."/>
        </authorList>
    </citation>
    <scope>NUCLEOTIDE SEQUENCE [LARGE SCALE GENOMIC DNA]</scope>
    <source>
        <tissue evidence="1">Young leaves</tissue>
    </source>
</reference>
<evidence type="ECO:0000313" key="2">
    <source>
        <dbReference type="Proteomes" id="UP001627284"/>
    </source>
</evidence>
<sequence length="149" mass="16744">MAFSSSSSSLLLHFKLTIPHTKNPFHRFSSNSCLVPTKIFPKCCSISSKSSTFFKCYSQRQSTEQKTEEIEGKNGYQEQVYDFERLFSNLNQATLKREPGSLSSAIFLVAGTTVCILSLSQCVNCACVCTLFIYMHIASSKNLCTYQSW</sequence>
<dbReference type="AlphaFoldDB" id="A0ABD2TFV3"/>
<evidence type="ECO:0000313" key="1">
    <source>
        <dbReference type="EMBL" id="KAL3354870.1"/>
    </source>
</evidence>
<name>A0ABD2TFV3_9SOLN</name>
<dbReference type="Proteomes" id="UP001627284">
    <property type="component" value="Unassembled WGS sequence"/>
</dbReference>
<accession>A0ABD2TFV3</accession>
<comment type="caution">
    <text evidence="1">The sequence shown here is derived from an EMBL/GenBank/DDBJ whole genome shotgun (WGS) entry which is preliminary data.</text>
</comment>
<keyword evidence="2" id="KW-1185">Reference proteome</keyword>
<protein>
    <submittedName>
        <fullName evidence="1">Uncharacterized protein</fullName>
    </submittedName>
</protein>
<dbReference type="EMBL" id="JBJKTR010000011">
    <property type="protein sequence ID" value="KAL3354870.1"/>
    <property type="molecule type" value="Genomic_DNA"/>
</dbReference>
<gene>
    <name evidence="1" type="ORF">AABB24_019121</name>
</gene>
<proteinExistence type="predicted"/>
<organism evidence="1 2">
    <name type="scientific">Solanum stoloniferum</name>
    <dbReference type="NCBI Taxonomy" id="62892"/>
    <lineage>
        <taxon>Eukaryota</taxon>
        <taxon>Viridiplantae</taxon>
        <taxon>Streptophyta</taxon>
        <taxon>Embryophyta</taxon>
        <taxon>Tracheophyta</taxon>
        <taxon>Spermatophyta</taxon>
        <taxon>Magnoliopsida</taxon>
        <taxon>eudicotyledons</taxon>
        <taxon>Gunneridae</taxon>
        <taxon>Pentapetalae</taxon>
        <taxon>asterids</taxon>
        <taxon>lamiids</taxon>
        <taxon>Solanales</taxon>
        <taxon>Solanaceae</taxon>
        <taxon>Solanoideae</taxon>
        <taxon>Solaneae</taxon>
        <taxon>Solanum</taxon>
    </lineage>
</organism>